<protein>
    <submittedName>
        <fullName evidence="2">Uncharacterized protein LOC101670167 isoform X11</fullName>
    </submittedName>
</protein>
<sequence length="259" mass="28604">MPGPWVCSHLEQRVSKWFFLCWLLARSFSTPLFALLCCPCLRSHHLATTCPRKGLACVDSGTNQETSFRPPRHRGCSAEAFGLHLLQDRATFWHVWMVGIGDVSGQPSPAPSHPHPQGDTCKGPVTWKEMLDTRGSHSFTQQTSVEYLPWARILCQTYAHPWGVPSTGAERQVGLKVLRTEELLVWASHLRLKPGLLLLRASLSLLVKEGALPRRPLRDLGPGAVQQGPCSNLPAASSAVKWEGAQSPATCLDYFKAHT</sequence>
<reference evidence="2" key="1">
    <citation type="submission" date="2025-08" db="UniProtKB">
        <authorList>
            <consortium name="RefSeq"/>
        </authorList>
    </citation>
    <scope>IDENTIFICATION</scope>
    <source>
        <tissue evidence="2">Brain</tissue>
    </source>
</reference>
<evidence type="ECO:0000313" key="1">
    <source>
        <dbReference type="Proteomes" id="UP000000715"/>
    </source>
</evidence>
<dbReference type="RefSeq" id="XP_044927395.1">
    <property type="nucleotide sequence ID" value="XM_045071460.1"/>
</dbReference>
<proteinExistence type="predicted"/>
<organism evidence="1 2">
    <name type="scientific">Mustela putorius furo</name>
    <name type="common">European domestic ferret</name>
    <name type="synonym">Mustela furo</name>
    <dbReference type="NCBI Taxonomy" id="9669"/>
    <lineage>
        <taxon>Eukaryota</taxon>
        <taxon>Metazoa</taxon>
        <taxon>Chordata</taxon>
        <taxon>Craniata</taxon>
        <taxon>Vertebrata</taxon>
        <taxon>Euteleostomi</taxon>
        <taxon>Mammalia</taxon>
        <taxon>Eutheria</taxon>
        <taxon>Laurasiatheria</taxon>
        <taxon>Carnivora</taxon>
        <taxon>Caniformia</taxon>
        <taxon>Musteloidea</taxon>
        <taxon>Mustelidae</taxon>
        <taxon>Mustelinae</taxon>
        <taxon>Mustela</taxon>
    </lineage>
</organism>
<dbReference type="AlphaFoldDB" id="A0A8U0RM20"/>
<keyword evidence="1" id="KW-1185">Reference proteome</keyword>
<accession>A0A8U0RM20</accession>
<gene>
    <name evidence="2" type="primary">LOC101670167</name>
</gene>
<name>A0A8U0RM20_MUSPF</name>
<dbReference type="GeneID" id="101670167"/>
<dbReference type="Proteomes" id="UP000000715">
    <property type="component" value="Unplaced"/>
</dbReference>
<evidence type="ECO:0000313" key="2">
    <source>
        <dbReference type="RefSeq" id="XP_044927395.1"/>
    </source>
</evidence>